<comment type="caution">
    <text evidence="2">The sequence shown here is derived from an EMBL/GenBank/DDBJ whole genome shotgun (WGS) entry which is preliminary data.</text>
</comment>
<name>A0A6D2IH50_9BRAS</name>
<reference evidence="2" key="1">
    <citation type="submission" date="2020-01" db="EMBL/GenBank/DDBJ databases">
        <authorList>
            <person name="Mishra B."/>
        </authorList>
    </citation>
    <scope>NUCLEOTIDE SEQUENCE [LARGE SCALE GENOMIC DNA]</scope>
</reference>
<proteinExistence type="predicted"/>
<evidence type="ECO:0000313" key="2">
    <source>
        <dbReference type="EMBL" id="CAA7027665.1"/>
    </source>
</evidence>
<keyword evidence="3" id="KW-1185">Reference proteome</keyword>
<accession>A0A6D2IH50</accession>
<organism evidence="2 3">
    <name type="scientific">Microthlaspi erraticum</name>
    <dbReference type="NCBI Taxonomy" id="1685480"/>
    <lineage>
        <taxon>Eukaryota</taxon>
        <taxon>Viridiplantae</taxon>
        <taxon>Streptophyta</taxon>
        <taxon>Embryophyta</taxon>
        <taxon>Tracheophyta</taxon>
        <taxon>Spermatophyta</taxon>
        <taxon>Magnoliopsida</taxon>
        <taxon>eudicotyledons</taxon>
        <taxon>Gunneridae</taxon>
        <taxon>Pentapetalae</taxon>
        <taxon>rosids</taxon>
        <taxon>malvids</taxon>
        <taxon>Brassicales</taxon>
        <taxon>Brassicaceae</taxon>
        <taxon>Coluteocarpeae</taxon>
        <taxon>Microthlaspi</taxon>
    </lineage>
</organism>
<dbReference type="AlphaFoldDB" id="A0A6D2IH50"/>
<dbReference type="EMBL" id="CACVBM020001059">
    <property type="protein sequence ID" value="CAA7027665.1"/>
    <property type="molecule type" value="Genomic_DNA"/>
</dbReference>
<feature type="compositionally biased region" description="Acidic residues" evidence="1">
    <location>
        <begin position="101"/>
        <end position="125"/>
    </location>
</feature>
<gene>
    <name evidence="2" type="ORF">MERR_LOCUS14900</name>
</gene>
<evidence type="ECO:0000313" key="3">
    <source>
        <dbReference type="Proteomes" id="UP000467841"/>
    </source>
</evidence>
<evidence type="ECO:0000256" key="1">
    <source>
        <dbReference type="SAM" id="MobiDB-lite"/>
    </source>
</evidence>
<dbReference type="Proteomes" id="UP000467841">
    <property type="component" value="Unassembled WGS sequence"/>
</dbReference>
<sequence length="125" mass="14492">MKFLLTPRIVSRNHQPSSARRSSKLLHNVWLCLRMWSKQRTLLPFLMTLKRLCVSFAQSNSSIHVRPFTNPALYFVIRCIYQSVCTQAGGEYSAVKKEPDAETNTDNGEEEENEEEEDSPYYESD</sequence>
<protein>
    <submittedName>
        <fullName evidence="2">Uncharacterized protein</fullName>
    </submittedName>
</protein>
<feature type="region of interest" description="Disordered" evidence="1">
    <location>
        <begin position="92"/>
        <end position="125"/>
    </location>
</feature>